<feature type="compositionally biased region" description="Basic and acidic residues" evidence="1">
    <location>
        <begin position="118"/>
        <end position="129"/>
    </location>
</feature>
<name>A0A8T2ZXJ4_POPDE</name>
<evidence type="ECO:0000313" key="2">
    <source>
        <dbReference type="EMBL" id="KAH8522187.1"/>
    </source>
</evidence>
<dbReference type="EMBL" id="JACEGQ020000001">
    <property type="protein sequence ID" value="KAH8522187.1"/>
    <property type="molecule type" value="Genomic_DNA"/>
</dbReference>
<sequence length="142" mass="15855">MLHAHMPMEGFQQYPNLRSLRLVKLEGLGKDQEVRIGAFGPSNLAIESIKMPPLLPSFDQQTKRFELGHLGFQILRRRASKCPHCCHPPINRPRGSVAHMSALIQTNGGTTASSKVDPYNREPFKKHSELSGYLSPWSPAPS</sequence>
<dbReference type="AlphaFoldDB" id="A0A8T2ZXJ4"/>
<organism evidence="2 3">
    <name type="scientific">Populus deltoides</name>
    <name type="common">Eastern poplar</name>
    <name type="synonym">Eastern cottonwood</name>
    <dbReference type="NCBI Taxonomy" id="3696"/>
    <lineage>
        <taxon>Eukaryota</taxon>
        <taxon>Viridiplantae</taxon>
        <taxon>Streptophyta</taxon>
        <taxon>Embryophyta</taxon>
        <taxon>Tracheophyta</taxon>
        <taxon>Spermatophyta</taxon>
        <taxon>Magnoliopsida</taxon>
        <taxon>eudicotyledons</taxon>
        <taxon>Gunneridae</taxon>
        <taxon>Pentapetalae</taxon>
        <taxon>rosids</taxon>
        <taxon>fabids</taxon>
        <taxon>Malpighiales</taxon>
        <taxon>Salicaceae</taxon>
        <taxon>Saliceae</taxon>
        <taxon>Populus</taxon>
    </lineage>
</organism>
<comment type="caution">
    <text evidence="2">The sequence shown here is derived from an EMBL/GenBank/DDBJ whole genome shotgun (WGS) entry which is preliminary data.</text>
</comment>
<evidence type="ECO:0000313" key="3">
    <source>
        <dbReference type="Proteomes" id="UP000807159"/>
    </source>
</evidence>
<feature type="region of interest" description="Disordered" evidence="1">
    <location>
        <begin position="108"/>
        <end position="142"/>
    </location>
</feature>
<accession>A0A8T2ZXJ4</accession>
<dbReference type="Proteomes" id="UP000807159">
    <property type="component" value="Chromosome 1"/>
</dbReference>
<protein>
    <submittedName>
        <fullName evidence="2">Uncharacterized protein</fullName>
    </submittedName>
</protein>
<keyword evidence="3" id="KW-1185">Reference proteome</keyword>
<evidence type="ECO:0000256" key="1">
    <source>
        <dbReference type="SAM" id="MobiDB-lite"/>
    </source>
</evidence>
<reference evidence="2" key="1">
    <citation type="journal article" date="2021" name="J. Hered.">
        <title>Genome Assembly of Salicaceae Populus deltoides (Eastern Cottonwood) I-69 Based on Nanopore Sequencing and Hi-C Technologies.</title>
        <authorList>
            <person name="Bai S."/>
            <person name="Wu H."/>
            <person name="Zhang J."/>
            <person name="Pan Z."/>
            <person name="Zhao W."/>
            <person name="Li Z."/>
            <person name="Tong C."/>
        </authorList>
    </citation>
    <scope>NUCLEOTIDE SEQUENCE</scope>
    <source>
        <tissue evidence="2">Leaf</tissue>
    </source>
</reference>
<gene>
    <name evidence="2" type="ORF">H0E87_002991</name>
</gene>
<proteinExistence type="predicted"/>